<keyword evidence="3" id="KW-1015">Disulfide bond</keyword>
<dbReference type="Gene3D" id="2.30.230.10">
    <property type="entry name" value="Lipovitellin, beta-sheet shell regions, chain A"/>
    <property type="match status" value="1"/>
</dbReference>
<dbReference type="PROSITE" id="PS51211">
    <property type="entry name" value="VITELLOGENIN"/>
    <property type="match status" value="1"/>
</dbReference>
<dbReference type="InterPro" id="IPR011030">
    <property type="entry name" value="Lipovitellin_superhlx_dom"/>
</dbReference>
<dbReference type="InterPro" id="IPR015816">
    <property type="entry name" value="Vitellinogen_b-sht_N"/>
</dbReference>
<gene>
    <name evidence="9" type="ORF">L596_006361</name>
</gene>
<evidence type="ECO:0000313" key="10">
    <source>
        <dbReference type="Proteomes" id="UP000298663"/>
    </source>
</evidence>
<organism evidence="9 10">
    <name type="scientific">Steinernema carpocapsae</name>
    <name type="common">Entomopathogenic nematode</name>
    <dbReference type="NCBI Taxonomy" id="34508"/>
    <lineage>
        <taxon>Eukaryota</taxon>
        <taxon>Metazoa</taxon>
        <taxon>Ecdysozoa</taxon>
        <taxon>Nematoda</taxon>
        <taxon>Chromadorea</taxon>
        <taxon>Rhabditida</taxon>
        <taxon>Tylenchina</taxon>
        <taxon>Panagrolaimomorpha</taxon>
        <taxon>Strongyloidoidea</taxon>
        <taxon>Steinernematidae</taxon>
        <taxon>Steinernema</taxon>
    </lineage>
</organism>
<evidence type="ECO:0000259" key="7">
    <source>
        <dbReference type="PROSITE" id="PS51211"/>
    </source>
</evidence>
<dbReference type="PANTHER" id="PTHR23345:SF15">
    <property type="entry name" value="VITELLOGENIN 1-RELATED"/>
    <property type="match status" value="1"/>
</dbReference>
<evidence type="ECO:0000256" key="3">
    <source>
        <dbReference type="ARBA" id="ARBA00023157"/>
    </source>
</evidence>
<dbReference type="SUPFAM" id="SSF48431">
    <property type="entry name" value="Lipovitellin-phosvitin complex, superhelical domain"/>
    <property type="match status" value="1"/>
</dbReference>
<evidence type="ECO:0008006" key="11">
    <source>
        <dbReference type="Google" id="ProtNLM"/>
    </source>
</evidence>
<keyword evidence="10" id="KW-1185">Reference proteome</keyword>
<dbReference type="InterPro" id="IPR001846">
    <property type="entry name" value="VWF_type-D"/>
</dbReference>
<dbReference type="InterPro" id="IPR001747">
    <property type="entry name" value="Vitellogenin_N"/>
</dbReference>
<feature type="domain" description="VWFD" evidence="8">
    <location>
        <begin position="1353"/>
        <end position="1526"/>
    </location>
</feature>
<dbReference type="GO" id="GO:0005319">
    <property type="term" value="F:lipid transporter activity"/>
    <property type="evidence" value="ECO:0007669"/>
    <property type="project" value="InterPro"/>
</dbReference>
<dbReference type="PROSITE" id="PS51233">
    <property type="entry name" value="VWFD"/>
    <property type="match status" value="1"/>
</dbReference>
<dbReference type="Pfam" id="PF01347">
    <property type="entry name" value="Vitellogenin_N"/>
    <property type="match status" value="1"/>
</dbReference>
<keyword evidence="4" id="KW-0325">Glycoprotein</keyword>
<dbReference type="SMART" id="SM00638">
    <property type="entry name" value="LPD_N"/>
    <property type="match status" value="1"/>
</dbReference>
<feature type="domain" description="Vitellogenin" evidence="7">
    <location>
        <begin position="18"/>
        <end position="701"/>
    </location>
</feature>
<evidence type="ECO:0000256" key="5">
    <source>
        <dbReference type="PROSITE-ProRule" id="PRU00557"/>
    </source>
</evidence>
<protein>
    <recommendedName>
        <fullName evidence="11">Vitellogenin domain-containing protein</fullName>
    </recommendedName>
</protein>
<evidence type="ECO:0000256" key="1">
    <source>
        <dbReference type="ARBA" id="ARBA00022729"/>
    </source>
</evidence>
<dbReference type="InterPro" id="IPR015255">
    <property type="entry name" value="Vitellinogen_open_b-sht"/>
</dbReference>
<dbReference type="SMART" id="SM01169">
    <property type="entry name" value="DUF1943"/>
    <property type="match status" value="1"/>
</dbReference>
<dbReference type="InterPro" id="IPR050733">
    <property type="entry name" value="Vitellogenin/Apolipophorin"/>
</dbReference>
<dbReference type="SUPFAM" id="SSF56968">
    <property type="entry name" value="Lipovitellin-phosvitin complex, beta-sheet shell regions"/>
    <property type="match status" value="2"/>
</dbReference>
<dbReference type="Proteomes" id="UP000298663">
    <property type="component" value="Chromosome X"/>
</dbReference>
<dbReference type="EMBL" id="CM016762">
    <property type="protein sequence ID" value="TMS39905.1"/>
    <property type="molecule type" value="Genomic_DNA"/>
</dbReference>
<dbReference type="InterPro" id="IPR015819">
    <property type="entry name" value="Lipid_transp_b-sht_shell"/>
</dbReference>
<dbReference type="STRING" id="34508.A0A4U8V3Q8"/>
<dbReference type="SMART" id="SM00216">
    <property type="entry name" value="VWD"/>
    <property type="match status" value="1"/>
</dbReference>
<dbReference type="GO" id="GO:0045735">
    <property type="term" value="F:nutrient reservoir activity"/>
    <property type="evidence" value="ECO:0007669"/>
    <property type="project" value="UniProtKB-KW"/>
</dbReference>
<evidence type="ECO:0000259" key="8">
    <source>
        <dbReference type="PROSITE" id="PS51233"/>
    </source>
</evidence>
<keyword evidence="1 6" id="KW-0732">Signal</keyword>
<dbReference type="PANTHER" id="PTHR23345">
    <property type="entry name" value="VITELLOGENIN-RELATED"/>
    <property type="match status" value="1"/>
</dbReference>
<reference evidence="9 10" key="2">
    <citation type="journal article" date="2019" name="G3 (Bethesda)">
        <title>Hybrid Assembly of the Genome of the Entomopathogenic Nematode Steinernema carpocapsae Identifies the X-Chromosome.</title>
        <authorList>
            <person name="Serra L."/>
            <person name="Macchietto M."/>
            <person name="Macias-Munoz A."/>
            <person name="McGill C.J."/>
            <person name="Rodriguez I.M."/>
            <person name="Rodriguez B."/>
            <person name="Murad R."/>
            <person name="Mortazavi A."/>
        </authorList>
    </citation>
    <scope>NUCLEOTIDE SEQUENCE [LARGE SCALE GENOMIC DNA]</scope>
    <source>
        <strain evidence="9 10">ALL</strain>
    </source>
</reference>
<comment type="caution">
    <text evidence="5">Lacks conserved residue(s) required for the propagation of feature annotation.</text>
</comment>
<dbReference type="Pfam" id="PF09172">
    <property type="entry name" value="Vit_open_b-sht"/>
    <property type="match status" value="1"/>
</dbReference>
<reference evidence="9 10" key="1">
    <citation type="journal article" date="2015" name="Genome Biol.">
        <title>Comparative genomics of Steinernema reveals deeply conserved gene regulatory networks.</title>
        <authorList>
            <person name="Dillman A.R."/>
            <person name="Macchietto M."/>
            <person name="Porter C.F."/>
            <person name="Rogers A."/>
            <person name="Williams B."/>
            <person name="Antoshechkin I."/>
            <person name="Lee M.M."/>
            <person name="Goodwin Z."/>
            <person name="Lu X."/>
            <person name="Lewis E.E."/>
            <person name="Goodrich-Blair H."/>
            <person name="Stock S.P."/>
            <person name="Adams B.J."/>
            <person name="Sternberg P.W."/>
            <person name="Mortazavi A."/>
        </authorList>
    </citation>
    <scope>NUCLEOTIDE SEQUENCE [LARGE SCALE GENOMIC DNA]</scope>
    <source>
        <strain evidence="9 10">ALL</strain>
    </source>
</reference>
<evidence type="ECO:0000256" key="2">
    <source>
        <dbReference type="ARBA" id="ARBA00022761"/>
    </source>
</evidence>
<feature type="chain" id="PRO_5020367121" description="Vitellogenin domain-containing protein" evidence="6">
    <location>
        <begin position="17"/>
        <end position="1643"/>
    </location>
</feature>
<sequence length="1643" mass="189302">MKLLLLVASLLAMASARFGSFAQKEFVYHVENQVASGMPGSSDLHAIHRMAGNLTIQFKTHEEIFMRLSDLKFGIYHEEIQEADKLLPWNHVDESPIDPELREALSLSFSVVHSDGLMVKEAPIKFDQRDTVWSMNVKRAFLSFMQVDFKKAFEMTPEVTENVKYETFVEGECAALYSTPKELSEKIDGEKSWTMTKTIDYSQCKSNASVINYGYTNSETCKNWMAEDVHESQKSLVNKIHRSSMFTYIYSKNHVNEFNALSMYVVPNLVRNAQADLVTTVVTVVKYITADRLKELMAKPKDPITTDVLYDDAVEKLIEQFEMEGDEALEHKMSPFLMEKTAKREEFIKLLKIVAAAPEPEETGIHQSASAKYMHLVHLARHMTEKELKDLWIKVDIAGEEAPRSKHFFIQVLTSAGTYNTVKFFVNKVIDEEVKLSLAAQAIKTLNVQKPSIRIVDQVLRLCKESRLNKDDFHRQSCWLSAGALLNKWVKTDTKENTEDKARDYLQNLMKFYHESNLMKDKIVALKTIANAGLKVSFEELRKIIVAKNEEKMVRMQAIDALRNVRSVIPHKVHTMLLPVFQDPQELSEIRMTALSMIMHTVPEKRILDQVVKTISSEQDVHVASFAVSMIDSLAKSSNPCQEKFSEELKDIVNIAHLNFARRSSLDKFMHIPQYFHEEKAGLFVNTASMRSDSSPIVKEVMASLDFILQGEWHNNLIQLGAAQENMEKVIETAMDYLNDRFGSIMWDEPLVLRGQRLSQKTPKELIVDLTKTIKMESRRNKDKSLAVIYLRYKNMDHAVLNIDLEALTGMTAMLEKATGSGSVSRLISKFVKDYGTFDYNMGTVAYETLLKIPTAIGKPLVVRNYRSDLFHFDGEVKVDLESSTEIKLKVHMSYAPVYMTQSIFWTPYGAVGVKAQHGLEINKPIDSLITIEDGSSVSRAKIAIKTMNNKETQRILGVHSTPATFLVKTVSEKPREQEFKIIHNRRYTHTEIERVLVNVTSLPLVVRGYGYDFFSLDKPLEIFLSGRNRFEVLIQPHRESANEFLTEIEYNLNEETPSYSRRPSFKDFLESDTTEETKKFFWLDDNSEDDEIYRARELKEKIRNHDAKKTTHFFLTVKMAATGNRQNRRAEMRLDVYLDDKNHCQSVVKLFRTALPELNEKDDWKMTVTYEGLFPELADSLQAGDKKHREMISTIALVWGPKDDQEQKVELKIQGEQDLHLRRFMKSQLRKNSLSAMEKHALVEKLNHLNQYKLSAKYNVDSDKKEILNGLMWYLRFSSYFNADDLRNLEDTVAKDELFAKVTFDHDQLQYLNASINNWRHNLTVYEYKLPYSVPTMTYMLKTLTFAGNKTEVCVVEKSGIQTFLNKFLPLKFTDCYTVYAHDCTDEDKESKFAVLGKRISMDSPKQKLSIIVPKMKIEAELNGDDMKVTVNDHRLHEDNKEKYQKRGLMVRENVLKLDNNDIKVVFDGETIITRVASIYKNRMCGLCNAQKKNDKYILANSEVYSEMADLQMSFLYKNDDEKCSMESRPKPHLDDDDLFFDATQQDEEEIELIKYTAVKEMDDMLCFTKTPATRCPEGTNVAKKQTIKTHIVCANVDNHHAQELEMEASDKRTIVDLSYIQRYANTTMERRVAIAKSCIRI</sequence>
<feature type="signal peptide" evidence="6">
    <location>
        <begin position="1"/>
        <end position="16"/>
    </location>
</feature>
<evidence type="ECO:0000313" key="9">
    <source>
        <dbReference type="EMBL" id="TMS39905.1"/>
    </source>
</evidence>
<dbReference type="OrthoDB" id="5825149at2759"/>
<accession>A0A4U8V3Q8</accession>
<dbReference type="Gene3D" id="1.25.10.20">
    <property type="entry name" value="Vitellinogen, superhelical"/>
    <property type="match status" value="1"/>
</dbReference>
<evidence type="ECO:0000256" key="6">
    <source>
        <dbReference type="SAM" id="SignalP"/>
    </source>
</evidence>
<evidence type="ECO:0000256" key="4">
    <source>
        <dbReference type="ARBA" id="ARBA00023180"/>
    </source>
</evidence>
<dbReference type="Pfam" id="PF00094">
    <property type="entry name" value="VWD"/>
    <property type="match status" value="1"/>
</dbReference>
<proteinExistence type="predicted"/>
<keyword evidence="2" id="KW-0758">Storage protein</keyword>
<name>A0A4U8V3Q8_STECR</name>